<protein>
    <submittedName>
        <fullName evidence="1">O-antigen polymerase</fullName>
    </submittedName>
</protein>
<dbReference type="EMBL" id="KJ739598">
    <property type="protein sequence ID" value="AIG56920.2"/>
    <property type="molecule type" value="Genomic_DNA"/>
</dbReference>
<dbReference type="PATRIC" id="fig|562.7999.peg.2643"/>
<sequence>MIPHHNLICSFKLRLQIFFTLFTLYCIFSLWGMSVENKIFTYISLFISFLIVIFALTQGIRSVSFFILFAAFFCLSSMALFSNKTGEPVAILINAYLFVFAMMISNIIYKLRLACRSSVILFSTTHIYFFIFCIYKYKIDGFINENTFNELFWQSSRNIVSAILLLTTIFFLAVNYIEQKKIYLSVLFINMISSILLYGRSGVVLSFIVLFIGIYLKFFKEEKNVIKIILFLFFSILILVLILYTGFTDNMVSAILSHTNLQSGFDTPRIQMWYDYIVNFDYKILLLGTNFLFSPLITSFDGNPHNSFIMFQARFGIFAVLFLLSISYLYLKLFQNSLLLSLLLGLIFVRMFFDTFSLFGYFDFIWVYMLIYLPRNNKKRSFL</sequence>
<proteinExistence type="predicted"/>
<evidence type="ECO:0000313" key="1">
    <source>
        <dbReference type="EMBL" id="AIG56920.2"/>
    </source>
</evidence>
<dbReference type="AlphaFoldDB" id="A0A075TEQ3"/>
<accession>A0A075TEQ3</accession>
<gene>
    <name evidence="1" type="primary">wzy</name>
</gene>
<organism evidence="1">
    <name type="scientific">Escherichia coli</name>
    <dbReference type="NCBI Taxonomy" id="562"/>
    <lineage>
        <taxon>Bacteria</taxon>
        <taxon>Pseudomonadati</taxon>
        <taxon>Pseudomonadota</taxon>
        <taxon>Gammaproteobacteria</taxon>
        <taxon>Enterobacterales</taxon>
        <taxon>Enterobacteriaceae</taxon>
        <taxon>Escherichia</taxon>
    </lineage>
</organism>
<dbReference type="RefSeq" id="WP_033544836.1">
    <property type="nucleotide sequence ID" value="NZ_BFZZ01000016.1"/>
</dbReference>
<reference evidence="1" key="1">
    <citation type="journal article" date="2016" name="PLoS ONE">
        <title>Comparison of O-Antigen Gene Clusters of All O-Serogroups of Escherichia coli and Proposal for Adopting a New Nomenclature for O-Typing.</title>
        <authorList>
            <person name="DebRoy C."/>
            <person name="Fratamico P.M."/>
            <person name="Yan X."/>
            <person name="Baranzoni G."/>
            <person name="Liu Y."/>
            <person name="Needleman D.S."/>
            <person name="Tebbs R."/>
            <person name="O'Connell C.D."/>
            <person name="Allred A."/>
            <person name="Swimley M."/>
            <person name="Mwangi M."/>
            <person name="Kapur V."/>
            <person name="Raygoza Garay J.A."/>
            <person name="Roberts E.L."/>
            <person name="Katani R."/>
        </authorList>
    </citation>
    <scope>NUCLEOTIDE SEQUENCE</scope>
    <source>
        <strain evidence="1">198</strain>
    </source>
</reference>
<name>A0A075TEQ3_ECOLX</name>